<protein>
    <submittedName>
        <fullName evidence="2">Uncharacterized protein</fullName>
    </submittedName>
</protein>
<evidence type="ECO:0000313" key="3">
    <source>
        <dbReference type="Proteomes" id="UP001552299"/>
    </source>
</evidence>
<keyword evidence="3" id="KW-1185">Reference proteome</keyword>
<evidence type="ECO:0000256" key="1">
    <source>
        <dbReference type="SAM" id="MobiDB-lite"/>
    </source>
</evidence>
<sequence>MVRRSGRRSSPRSDRGSGGRKASKHDNYWKVLEGKESEVCKQVLKDGHETVLVDTLASNFSSEDQEQLYEPQADILCVDVVDDRPLFKGRDLFAASGIECENGLDGSLPGLNSCRCVSILNSSAQELNATGQCTSAVCVNASKDISVNLGAVCTDFYPLSGK</sequence>
<feature type="compositionally biased region" description="Basic residues" evidence="1">
    <location>
        <begin position="1"/>
        <end position="10"/>
    </location>
</feature>
<feature type="region of interest" description="Disordered" evidence="1">
    <location>
        <begin position="1"/>
        <end position="28"/>
    </location>
</feature>
<name>A0ABD0TU82_DENTH</name>
<gene>
    <name evidence="2" type="ORF">M5K25_027601</name>
</gene>
<proteinExistence type="predicted"/>
<organism evidence="2 3">
    <name type="scientific">Dendrobium thyrsiflorum</name>
    <name type="common">Pinecone-like raceme dendrobium</name>
    <name type="synonym">Orchid</name>
    <dbReference type="NCBI Taxonomy" id="117978"/>
    <lineage>
        <taxon>Eukaryota</taxon>
        <taxon>Viridiplantae</taxon>
        <taxon>Streptophyta</taxon>
        <taxon>Embryophyta</taxon>
        <taxon>Tracheophyta</taxon>
        <taxon>Spermatophyta</taxon>
        <taxon>Magnoliopsida</taxon>
        <taxon>Liliopsida</taxon>
        <taxon>Asparagales</taxon>
        <taxon>Orchidaceae</taxon>
        <taxon>Epidendroideae</taxon>
        <taxon>Malaxideae</taxon>
        <taxon>Dendrobiinae</taxon>
        <taxon>Dendrobium</taxon>
    </lineage>
</organism>
<dbReference type="Proteomes" id="UP001552299">
    <property type="component" value="Unassembled WGS sequence"/>
</dbReference>
<comment type="caution">
    <text evidence="2">The sequence shown here is derived from an EMBL/GenBank/DDBJ whole genome shotgun (WGS) entry which is preliminary data.</text>
</comment>
<dbReference type="AlphaFoldDB" id="A0ABD0TU82"/>
<evidence type="ECO:0000313" key="2">
    <source>
        <dbReference type="EMBL" id="KAL0903241.1"/>
    </source>
</evidence>
<reference evidence="2 3" key="1">
    <citation type="journal article" date="2024" name="Plant Biotechnol. J.">
        <title>Dendrobium thyrsiflorum genome and its molecular insights into genes involved in important horticultural traits.</title>
        <authorList>
            <person name="Chen B."/>
            <person name="Wang J.Y."/>
            <person name="Zheng P.J."/>
            <person name="Li K.L."/>
            <person name="Liang Y.M."/>
            <person name="Chen X.F."/>
            <person name="Zhang C."/>
            <person name="Zhao X."/>
            <person name="He X."/>
            <person name="Zhang G.Q."/>
            <person name="Liu Z.J."/>
            <person name="Xu Q."/>
        </authorList>
    </citation>
    <scope>NUCLEOTIDE SEQUENCE [LARGE SCALE GENOMIC DNA]</scope>
    <source>
        <strain evidence="2">GZMU011</strain>
    </source>
</reference>
<accession>A0ABD0TU82</accession>
<dbReference type="EMBL" id="JANQDX010000020">
    <property type="protein sequence ID" value="KAL0903241.1"/>
    <property type="molecule type" value="Genomic_DNA"/>
</dbReference>